<organism evidence="4 5">
    <name type="scientific">Pelovirga terrestris</name>
    <dbReference type="NCBI Taxonomy" id="2771352"/>
    <lineage>
        <taxon>Bacteria</taxon>
        <taxon>Pseudomonadati</taxon>
        <taxon>Thermodesulfobacteriota</taxon>
        <taxon>Desulfuromonadia</taxon>
        <taxon>Geobacterales</taxon>
        <taxon>Geobacteraceae</taxon>
        <taxon>Pelovirga</taxon>
    </lineage>
</organism>
<evidence type="ECO:0000313" key="5">
    <source>
        <dbReference type="Proteomes" id="UP000632828"/>
    </source>
</evidence>
<evidence type="ECO:0000256" key="3">
    <source>
        <dbReference type="SAM" id="SignalP"/>
    </source>
</evidence>
<dbReference type="GO" id="GO:0055085">
    <property type="term" value="P:transmembrane transport"/>
    <property type="evidence" value="ECO:0007669"/>
    <property type="project" value="InterPro"/>
</dbReference>
<sequence>MKKMVKWIGIWCACISLLGTFTLSATAQTTLGTSNRPLKVMLIPADGGTESGTRADFEPVFNAVSRATGLQFEIRVGQSYSAVIEALVNDLVDVAFLGPVSYVQAHKRDSAELLAVSVSQGESVYYAGVFTFADSPMQSLNDLNGKKVAFGDPNSSSSFTYPIAMMLRAGMNPVQDLAEVRLTGSHANSLMALNEGLVDAACLSFDSYEKAVNQGVIDPARFKVLVKSEPIPNPPLVLNPRLPKEMKTKVREAFRQVHTLPGVTPEMIRGYGGKRVDRYNVDFTEEEFAPAANTLTLVTNEIKADLIRKAAN</sequence>
<feature type="signal peptide" evidence="3">
    <location>
        <begin position="1"/>
        <end position="27"/>
    </location>
</feature>
<accession>A0A8J6UIG1</accession>
<comment type="caution">
    <text evidence="4">The sequence shown here is derived from an EMBL/GenBank/DDBJ whole genome shotgun (WGS) entry which is preliminary data.</text>
</comment>
<keyword evidence="2 3" id="KW-0732">Signal</keyword>
<dbReference type="Proteomes" id="UP000632828">
    <property type="component" value="Unassembled WGS sequence"/>
</dbReference>
<protein>
    <submittedName>
        <fullName evidence="4">Phosphate/phosphite/phosphonate ABC transporter substrate-binding protein</fullName>
    </submittedName>
</protein>
<dbReference type="Pfam" id="PF12974">
    <property type="entry name" value="Phosphonate-bd"/>
    <property type="match status" value="1"/>
</dbReference>
<gene>
    <name evidence="4" type="ORF">ICT70_09345</name>
</gene>
<reference evidence="4" key="1">
    <citation type="submission" date="2020-09" db="EMBL/GenBank/DDBJ databases">
        <title>Pelobacter alkaliphilus sp. nov., a novel anaerobic arsenate-reducing bacterium from terrestrial mud volcano.</title>
        <authorList>
            <person name="Khomyakova M.A."/>
            <person name="Merkel A.Y."/>
            <person name="Slobodkin A.I."/>
        </authorList>
    </citation>
    <scope>NUCLEOTIDE SEQUENCE</scope>
    <source>
        <strain evidence="4">M08fum</strain>
    </source>
</reference>
<dbReference type="PANTHER" id="PTHR35841">
    <property type="entry name" value="PHOSPHONATES-BINDING PERIPLASMIC PROTEIN"/>
    <property type="match status" value="1"/>
</dbReference>
<keyword evidence="5" id="KW-1185">Reference proteome</keyword>
<dbReference type="SUPFAM" id="SSF53850">
    <property type="entry name" value="Periplasmic binding protein-like II"/>
    <property type="match status" value="1"/>
</dbReference>
<dbReference type="NCBIfam" id="TIGR01098">
    <property type="entry name" value="3A0109s03R"/>
    <property type="match status" value="1"/>
</dbReference>
<name>A0A8J6UIG1_9BACT</name>
<feature type="chain" id="PRO_5035294740" evidence="3">
    <location>
        <begin position="28"/>
        <end position="312"/>
    </location>
</feature>
<dbReference type="EMBL" id="JACWUN010000009">
    <property type="protein sequence ID" value="MBD1400875.1"/>
    <property type="molecule type" value="Genomic_DNA"/>
</dbReference>
<dbReference type="CDD" id="cd01071">
    <property type="entry name" value="PBP2_PhnD_like"/>
    <property type="match status" value="1"/>
</dbReference>
<evidence type="ECO:0000256" key="2">
    <source>
        <dbReference type="ARBA" id="ARBA00022729"/>
    </source>
</evidence>
<dbReference type="PANTHER" id="PTHR35841:SF1">
    <property type="entry name" value="PHOSPHONATES-BINDING PERIPLASMIC PROTEIN"/>
    <property type="match status" value="1"/>
</dbReference>
<dbReference type="RefSeq" id="WP_191155866.1">
    <property type="nucleotide sequence ID" value="NZ_JACWUN010000009.1"/>
</dbReference>
<dbReference type="GO" id="GO:0043190">
    <property type="term" value="C:ATP-binding cassette (ABC) transporter complex"/>
    <property type="evidence" value="ECO:0007669"/>
    <property type="project" value="InterPro"/>
</dbReference>
<dbReference type="InterPro" id="IPR005770">
    <property type="entry name" value="PhnD"/>
</dbReference>
<evidence type="ECO:0000313" key="4">
    <source>
        <dbReference type="EMBL" id="MBD1400875.1"/>
    </source>
</evidence>
<dbReference type="AlphaFoldDB" id="A0A8J6UIG1"/>
<evidence type="ECO:0000256" key="1">
    <source>
        <dbReference type="ARBA" id="ARBA00007162"/>
    </source>
</evidence>
<comment type="similarity">
    <text evidence="1">Belongs to the phosphate/phosphite/phosphonate binding protein family.</text>
</comment>
<proteinExistence type="inferred from homology"/>
<dbReference type="Gene3D" id="3.40.190.10">
    <property type="entry name" value="Periplasmic binding protein-like II"/>
    <property type="match status" value="2"/>
</dbReference>